<keyword evidence="8" id="KW-0902">Two-component regulatory system</keyword>
<proteinExistence type="predicted"/>
<protein>
    <recommendedName>
        <fullName evidence="2">histidine kinase</fullName>
        <ecNumber evidence="2">2.7.13.3</ecNumber>
    </recommendedName>
</protein>
<evidence type="ECO:0000256" key="8">
    <source>
        <dbReference type="ARBA" id="ARBA00023012"/>
    </source>
</evidence>
<evidence type="ECO:0000256" key="4">
    <source>
        <dbReference type="ARBA" id="ARBA00022679"/>
    </source>
</evidence>
<feature type="domain" description="Histidine kinase/HSP90-like ATPase" evidence="10">
    <location>
        <begin position="209"/>
        <end position="297"/>
    </location>
</feature>
<evidence type="ECO:0000259" key="11">
    <source>
        <dbReference type="Pfam" id="PF07730"/>
    </source>
</evidence>
<evidence type="ECO:0000256" key="5">
    <source>
        <dbReference type="ARBA" id="ARBA00022741"/>
    </source>
</evidence>
<dbReference type="EC" id="2.7.13.3" evidence="2"/>
<dbReference type="RefSeq" id="WP_379513834.1">
    <property type="nucleotide sequence ID" value="NZ_JBHSPA010000014.1"/>
</dbReference>
<dbReference type="Gene3D" id="3.30.565.10">
    <property type="entry name" value="Histidine kinase-like ATPase, C-terminal domain"/>
    <property type="match status" value="1"/>
</dbReference>
<dbReference type="PANTHER" id="PTHR24421:SF10">
    <property type="entry name" value="NITRATE_NITRITE SENSOR PROTEIN NARQ"/>
    <property type="match status" value="1"/>
</dbReference>
<evidence type="ECO:0000256" key="9">
    <source>
        <dbReference type="SAM" id="Phobius"/>
    </source>
</evidence>
<evidence type="ECO:0000256" key="6">
    <source>
        <dbReference type="ARBA" id="ARBA00022777"/>
    </source>
</evidence>
<dbReference type="CDD" id="cd16917">
    <property type="entry name" value="HATPase_UhpB-NarQ-NarX-like"/>
    <property type="match status" value="1"/>
</dbReference>
<dbReference type="GO" id="GO:0016301">
    <property type="term" value="F:kinase activity"/>
    <property type="evidence" value="ECO:0007669"/>
    <property type="project" value="UniProtKB-KW"/>
</dbReference>
<reference evidence="13" key="1">
    <citation type="journal article" date="2019" name="Int. J. Syst. Evol. Microbiol.">
        <title>The Global Catalogue of Microorganisms (GCM) 10K type strain sequencing project: providing services to taxonomists for standard genome sequencing and annotation.</title>
        <authorList>
            <consortium name="The Broad Institute Genomics Platform"/>
            <consortium name="The Broad Institute Genome Sequencing Center for Infectious Disease"/>
            <person name="Wu L."/>
            <person name="Ma J."/>
        </authorList>
    </citation>
    <scope>NUCLEOTIDE SEQUENCE [LARGE SCALE GENOMIC DNA]</scope>
    <source>
        <strain evidence="13">CCUG 53903</strain>
    </source>
</reference>
<name>A0ABW1CG09_9ACTN</name>
<dbReference type="InterPro" id="IPR050482">
    <property type="entry name" value="Sensor_HK_TwoCompSys"/>
</dbReference>
<evidence type="ECO:0000256" key="3">
    <source>
        <dbReference type="ARBA" id="ARBA00022553"/>
    </source>
</evidence>
<comment type="caution">
    <text evidence="12">The sequence shown here is derived from an EMBL/GenBank/DDBJ whole genome shotgun (WGS) entry which is preliminary data.</text>
</comment>
<sequence length="298" mass="31977">MAFALALFDVMSPVLLIGPMLAAYFVARYGPRRHLWPAWLPIVPFTVGWVSNGGPWWDALMVALGFGGCLLLGLTIRTRHAYLAALEERARWLEGIREQQALLSATAERGRIAREVHDIVAHNLAVMVALADGAVASAADPERSAGLMAKVAVTGREALSQVRRLVGVLRDDEALDLRIDTLVDQVRGAGLPVTLIREGHARTMVDLVVYRIVQEALTNTMKHAGQQATATVRLRYGQTDVEVEVVDDGGGRRLAGPEPTGHGLAGMRERVASCGGNVVAGSVPGGGWRVHARLPVPS</sequence>
<organism evidence="12 13">
    <name type="scientific">Nonomuraea insulae</name>
    <dbReference type="NCBI Taxonomy" id="1616787"/>
    <lineage>
        <taxon>Bacteria</taxon>
        <taxon>Bacillati</taxon>
        <taxon>Actinomycetota</taxon>
        <taxon>Actinomycetes</taxon>
        <taxon>Streptosporangiales</taxon>
        <taxon>Streptosporangiaceae</taxon>
        <taxon>Nonomuraea</taxon>
    </lineage>
</organism>
<feature type="transmembrane region" description="Helical" evidence="9">
    <location>
        <begin position="56"/>
        <end position="76"/>
    </location>
</feature>
<keyword evidence="9" id="KW-0812">Transmembrane</keyword>
<feature type="transmembrane region" description="Helical" evidence="9">
    <location>
        <begin position="6"/>
        <end position="27"/>
    </location>
</feature>
<dbReference type="InterPro" id="IPR036890">
    <property type="entry name" value="HATPase_C_sf"/>
</dbReference>
<dbReference type="SUPFAM" id="SSF55874">
    <property type="entry name" value="ATPase domain of HSP90 chaperone/DNA topoisomerase II/histidine kinase"/>
    <property type="match status" value="1"/>
</dbReference>
<gene>
    <name evidence="12" type="ORF">ACFPZ3_10650</name>
</gene>
<keyword evidence="9" id="KW-1133">Transmembrane helix</keyword>
<evidence type="ECO:0000259" key="10">
    <source>
        <dbReference type="Pfam" id="PF02518"/>
    </source>
</evidence>
<feature type="domain" description="Signal transduction histidine kinase subgroup 3 dimerisation and phosphoacceptor" evidence="11">
    <location>
        <begin position="108"/>
        <end position="172"/>
    </location>
</feature>
<evidence type="ECO:0000256" key="7">
    <source>
        <dbReference type="ARBA" id="ARBA00022840"/>
    </source>
</evidence>
<comment type="catalytic activity">
    <reaction evidence="1">
        <text>ATP + protein L-histidine = ADP + protein N-phospho-L-histidine.</text>
        <dbReference type="EC" id="2.7.13.3"/>
    </reaction>
</comment>
<keyword evidence="5" id="KW-0547">Nucleotide-binding</keyword>
<dbReference type="Gene3D" id="1.20.5.1930">
    <property type="match status" value="1"/>
</dbReference>
<evidence type="ECO:0000256" key="1">
    <source>
        <dbReference type="ARBA" id="ARBA00000085"/>
    </source>
</evidence>
<keyword evidence="3" id="KW-0597">Phosphoprotein</keyword>
<evidence type="ECO:0000313" key="13">
    <source>
        <dbReference type="Proteomes" id="UP001596058"/>
    </source>
</evidence>
<keyword evidence="13" id="KW-1185">Reference proteome</keyword>
<dbReference type="Pfam" id="PF02518">
    <property type="entry name" value="HATPase_c"/>
    <property type="match status" value="1"/>
</dbReference>
<accession>A0ABW1CG09</accession>
<dbReference type="EMBL" id="JBHSPA010000014">
    <property type="protein sequence ID" value="MFC5824307.1"/>
    <property type="molecule type" value="Genomic_DNA"/>
</dbReference>
<dbReference type="InterPro" id="IPR003594">
    <property type="entry name" value="HATPase_dom"/>
</dbReference>
<keyword evidence="9" id="KW-0472">Membrane</keyword>
<dbReference type="PANTHER" id="PTHR24421">
    <property type="entry name" value="NITRATE/NITRITE SENSOR PROTEIN NARX-RELATED"/>
    <property type="match status" value="1"/>
</dbReference>
<keyword evidence="4" id="KW-0808">Transferase</keyword>
<evidence type="ECO:0000313" key="12">
    <source>
        <dbReference type="EMBL" id="MFC5824307.1"/>
    </source>
</evidence>
<dbReference type="InterPro" id="IPR011712">
    <property type="entry name" value="Sig_transdc_His_kin_sub3_dim/P"/>
</dbReference>
<keyword evidence="6 12" id="KW-0418">Kinase</keyword>
<dbReference type="Pfam" id="PF07730">
    <property type="entry name" value="HisKA_3"/>
    <property type="match status" value="1"/>
</dbReference>
<keyword evidence="7" id="KW-0067">ATP-binding</keyword>
<evidence type="ECO:0000256" key="2">
    <source>
        <dbReference type="ARBA" id="ARBA00012438"/>
    </source>
</evidence>
<dbReference type="Proteomes" id="UP001596058">
    <property type="component" value="Unassembled WGS sequence"/>
</dbReference>